<evidence type="ECO:0000313" key="3">
    <source>
        <dbReference type="Proteomes" id="UP000465305"/>
    </source>
</evidence>
<reference evidence="2 3" key="1">
    <citation type="journal article" date="2019" name="Emerg. Microbes Infect.">
        <title>Comprehensive subspecies identification of 175 nontuberculous mycobacteria species based on 7547 genomic profiles.</title>
        <authorList>
            <person name="Matsumoto Y."/>
            <person name="Kinjo T."/>
            <person name="Motooka D."/>
            <person name="Nabeya D."/>
            <person name="Jung N."/>
            <person name="Uechi K."/>
            <person name="Horii T."/>
            <person name="Iida T."/>
            <person name="Fujita J."/>
            <person name="Nakamura S."/>
        </authorList>
    </citation>
    <scope>NUCLEOTIDE SEQUENCE [LARGE SCALE GENOMIC DNA]</scope>
    <source>
        <strain evidence="2 3">JCM 30723</strain>
    </source>
</reference>
<dbReference type="AlphaFoldDB" id="A0A7I9Y4J6"/>
<dbReference type="GO" id="GO:0008233">
    <property type="term" value="F:peptidase activity"/>
    <property type="evidence" value="ECO:0007669"/>
    <property type="project" value="InterPro"/>
</dbReference>
<dbReference type="Pfam" id="PF13539">
    <property type="entry name" value="Peptidase_M15_4"/>
    <property type="match status" value="1"/>
</dbReference>
<organism evidence="2 3">
    <name type="scientific">Mycolicibacter algericus</name>
    <name type="common">Mycobacterium algericum</name>
    <dbReference type="NCBI Taxonomy" id="1288388"/>
    <lineage>
        <taxon>Bacteria</taxon>
        <taxon>Bacillati</taxon>
        <taxon>Actinomycetota</taxon>
        <taxon>Actinomycetes</taxon>
        <taxon>Mycobacteriales</taxon>
        <taxon>Mycobacteriaceae</taxon>
        <taxon>Mycolicibacter</taxon>
    </lineage>
</organism>
<name>A0A7I9Y4J6_MYCAL</name>
<dbReference type="EMBL" id="BLKY01000001">
    <property type="protein sequence ID" value="GFG83403.1"/>
    <property type="molecule type" value="Genomic_DNA"/>
</dbReference>
<accession>A0A7I9Y4J6</accession>
<sequence length="235" mass="26220">MSYRTVYGYSVSENGWRMVNRDACDIVRIPELYLTNTAPLRKGAPLTILGAWLYWYDRNVEEILSPVWGWSATNDVANSNHLAGTAVDVNAPKYPWGSRVMSATLKGRVRAGLALFEGSVFWGADWSRADEMHYQMAWREGDPRNEAFAKKLLDGYLGIYKPAPTPPATTPEKGPLMALNDAEQRELLDGVRYIRDQVGPGFDLWGKDGDLGHNDDGKRRTLRAGLAALMRKVGA</sequence>
<dbReference type="RefSeq" id="WP_083039836.1">
    <property type="nucleotide sequence ID" value="NZ_BLKY01000001.1"/>
</dbReference>
<dbReference type="InterPro" id="IPR039561">
    <property type="entry name" value="Peptidase_M15C"/>
</dbReference>
<proteinExistence type="predicted"/>
<feature type="domain" description="Peptidase M15C" evidence="1">
    <location>
        <begin position="77"/>
        <end position="136"/>
    </location>
</feature>
<evidence type="ECO:0000313" key="2">
    <source>
        <dbReference type="EMBL" id="GFG83403.1"/>
    </source>
</evidence>
<protein>
    <recommendedName>
        <fullName evidence="1">Peptidase M15C domain-containing protein</fullName>
    </recommendedName>
</protein>
<comment type="caution">
    <text evidence="2">The sequence shown here is derived from an EMBL/GenBank/DDBJ whole genome shotgun (WGS) entry which is preliminary data.</text>
</comment>
<dbReference type="Proteomes" id="UP000465305">
    <property type="component" value="Unassembled WGS sequence"/>
</dbReference>
<dbReference type="SUPFAM" id="SSF55166">
    <property type="entry name" value="Hedgehog/DD-peptidase"/>
    <property type="match status" value="1"/>
</dbReference>
<dbReference type="InterPro" id="IPR009045">
    <property type="entry name" value="Zn_M74/Hedgehog-like"/>
</dbReference>
<evidence type="ECO:0000259" key="1">
    <source>
        <dbReference type="Pfam" id="PF13539"/>
    </source>
</evidence>
<gene>
    <name evidence="2" type="ORF">MALGJ_00790</name>
</gene>